<dbReference type="CDD" id="cd01949">
    <property type="entry name" value="GGDEF"/>
    <property type="match status" value="1"/>
</dbReference>
<dbReference type="NCBIfam" id="TIGR00254">
    <property type="entry name" value="GGDEF"/>
    <property type="match status" value="1"/>
</dbReference>
<keyword evidence="3" id="KW-1185">Reference proteome</keyword>
<evidence type="ECO:0000313" key="2">
    <source>
        <dbReference type="EMBL" id="GBF33972.1"/>
    </source>
</evidence>
<dbReference type="InterPro" id="IPR043128">
    <property type="entry name" value="Rev_trsase/Diguanyl_cyclase"/>
</dbReference>
<dbReference type="InterPro" id="IPR000160">
    <property type="entry name" value="GGDEF_dom"/>
</dbReference>
<evidence type="ECO:0000259" key="1">
    <source>
        <dbReference type="PROSITE" id="PS50887"/>
    </source>
</evidence>
<dbReference type="SMART" id="SM00267">
    <property type="entry name" value="GGDEF"/>
    <property type="match status" value="1"/>
</dbReference>
<dbReference type="AlphaFoldDB" id="A0A2L2XCX2"/>
<dbReference type="Pfam" id="PF00990">
    <property type="entry name" value="GGDEF"/>
    <property type="match status" value="1"/>
</dbReference>
<dbReference type="PANTHER" id="PTHR45138:SF9">
    <property type="entry name" value="DIGUANYLATE CYCLASE DGCM-RELATED"/>
    <property type="match status" value="1"/>
</dbReference>
<feature type="domain" description="GGDEF" evidence="1">
    <location>
        <begin position="220"/>
        <end position="349"/>
    </location>
</feature>
<dbReference type="SUPFAM" id="SSF55073">
    <property type="entry name" value="Nucleotide cyclase"/>
    <property type="match status" value="1"/>
</dbReference>
<name>A0A2L2XCX2_9FIRM</name>
<dbReference type="PANTHER" id="PTHR45138">
    <property type="entry name" value="REGULATORY COMPONENTS OF SENSORY TRANSDUCTION SYSTEM"/>
    <property type="match status" value="1"/>
</dbReference>
<comment type="caution">
    <text evidence="2">The sequence shown here is derived from an EMBL/GenBank/DDBJ whole genome shotgun (WGS) entry which is preliminary data.</text>
</comment>
<sequence>MRIPLNTLIIDVSVGQGNEFINAVKIYRMQRPSTRIILLAAGRAPGDRLVASFVQLGVFDIIPDDGWAERLKDVLEQPPADFNTAERWVMQGEGIEVAEKISCPKLPVETGIELKDNDGERITGDKNKVSFKAEPFFPEPPNGNFEIPGNFVPMESPSVPDNDLAEKSFRNAKGKSSLKELIPISFLTNKKRNLKTDDLTGCYTRSCWDDWLKEKAEKGSGFAVAMLDLDHFKSINDTYGHLAGDEVLSMFGKFLREHTRNKDIICRYGGEEFILGLSVADTSEAYKTVERLREMWSFEKICHDGVFIKVTFSAGVAQHQNGMNVVKNADTALYRAKSLGRNRTEIYAAVESPCGFILPEKVLRFCTPWAWEGSSASEVVSLARHLDSVAIIDANFKSPQLYAYFGFDAADIWNKDWRRVGVGGGLEVNGKIIWLLDPTCDEKEDPGHIIKTAAQLADCVLIDGGSEPELDIPGYPILFVKNVEQKIIDAWSYFKPFERGLVLCPPHIDARGFNLPYTNNISEIAKQLKGA</sequence>
<dbReference type="InterPro" id="IPR029787">
    <property type="entry name" value="Nucleotide_cyclase"/>
</dbReference>
<dbReference type="FunFam" id="3.30.70.270:FF:000001">
    <property type="entry name" value="Diguanylate cyclase domain protein"/>
    <property type="match status" value="1"/>
</dbReference>
<dbReference type="GO" id="GO:0052621">
    <property type="term" value="F:diguanylate cyclase activity"/>
    <property type="evidence" value="ECO:0007669"/>
    <property type="project" value="TreeGrafter"/>
</dbReference>
<organism evidence="2 3">
    <name type="scientific">Desulfocucumis palustris</name>
    <dbReference type="NCBI Taxonomy" id="1898651"/>
    <lineage>
        <taxon>Bacteria</taxon>
        <taxon>Bacillati</taxon>
        <taxon>Bacillota</taxon>
        <taxon>Clostridia</taxon>
        <taxon>Eubacteriales</taxon>
        <taxon>Desulfocucumaceae</taxon>
        <taxon>Desulfocucumis</taxon>
    </lineage>
</organism>
<dbReference type="Proteomes" id="UP000239549">
    <property type="component" value="Unassembled WGS sequence"/>
</dbReference>
<dbReference type="Gene3D" id="3.30.70.270">
    <property type="match status" value="1"/>
</dbReference>
<evidence type="ECO:0000313" key="3">
    <source>
        <dbReference type="Proteomes" id="UP000239549"/>
    </source>
</evidence>
<accession>A0A2L2XCX2</accession>
<protein>
    <submittedName>
        <fullName evidence="2">GGDEF domain protein</fullName>
    </submittedName>
</protein>
<dbReference type="EMBL" id="BFAV01000125">
    <property type="protein sequence ID" value="GBF33972.1"/>
    <property type="molecule type" value="Genomic_DNA"/>
</dbReference>
<dbReference type="PROSITE" id="PS50887">
    <property type="entry name" value="GGDEF"/>
    <property type="match status" value="1"/>
</dbReference>
<dbReference type="InterPro" id="IPR050469">
    <property type="entry name" value="Diguanylate_Cyclase"/>
</dbReference>
<proteinExistence type="predicted"/>
<reference evidence="3" key="1">
    <citation type="submission" date="2018-02" db="EMBL/GenBank/DDBJ databases">
        <title>Genome sequence of Desulfocucumis palustris strain NAW-5.</title>
        <authorList>
            <person name="Watanabe M."/>
            <person name="Kojima H."/>
            <person name="Fukui M."/>
        </authorList>
    </citation>
    <scope>NUCLEOTIDE SEQUENCE [LARGE SCALE GENOMIC DNA]</scope>
    <source>
        <strain evidence="3">NAW-5</strain>
    </source>
</reference>
<gene>
    <name evidence="2" type="ORF">DCCM_3083</name>
</gene>